<dbReference type="InterPro" id="IPR011032">
    <property type="entry name" value="GroES-like_sf"/>
</dbReference>
<dbReference type="OrthoDB" id="417550at2759"/>
<evidence type="ECO:0000256" key="2">
    <source>
        <dbReference type="ARBA" id="ARBA00011738"/>
    </source>
</evidence>
<dbReference type="Gene3D" id="3.90.180.10">
    <property type="entry name" value="Medium-chain alcohol dehydrogenases, catalytic domain"/>
    <property type="match status" value="1"/>
</dbReference>
<evidence type="ECO:0000259" key="12">
    <source>
        <dbReference type="Pfam" id="PF08240"/>
    </source>
</evidence>
<evidence type="ECO:0000256" key="5">
    <source>
        <dbReference type="ARBA" id="ARBA00023002"/>
    </source>
</evidence>
<reference evidence="13" key="1">
    <citation type="submission" date="2020-02" db="EMBL/GenBank/DDBJ databases">
        <authorList>
            <person name="Scholz U."/>
            <person name="Mascher M."/>
            <person name="Fiebig A."/>
        </authorList>
    </citation>
    <scope>NUCLEOTIDE SEQUENCE</scope>
</reference>
<dbReference type="GO" id="GO:0008270">
    <property type="term" value="F:zinc ion binding"/>
    <property type="evidence" value="ECO:0007669"/>
    <property type="project" value="InterPro"/>
</dbReference>
<dbReference type="SUPFAM" id="SSF50129">
    <property type="entry name" value="GroES-like"/>
    <property type="match status" value="2"/>
</dbReference>
<keyword evidence="4 10" id="KW-0862">Zinc</keyword>
<dbReference type="Proteomes" id="UP000663760">
    <property type="component" value="Chromosome 9"/>
</dbReference>
<dbReference type="Gene3D" id="3.40.50.720">
    <property type="entry name" value="NAD(P)-binding Rossmann-like Domain"/>
    <property type="match status" value="1"/>
</dbReference>
<dbReference type="EMBL" id="LR746272">
    <property type="protein sequence ID" value="CAA7401638.1"/>
    <property type="molecule type" value="Genomic_DNA"/>
</dbReference>
<evidence type="ECO:0000256" key="6">
    <source>
        <dbReference type="ARBA" id="ARBA00023027"/>
    </source>
</evidence>
<keyword evidence="5" id="KW-0560">Oxidoreductase</keyword>
<dbReference type="AlphaFoldDB" id="A0A7I8KX41"/>
<name>A0A7I8KX41_SPIIN</name>
<evidence type="ECO:0000256" key="1">
    <source>
        <dbReference type="ARBA" id="ARBA00001947"/>
    </source>
</evidence>
<dbReference type="FunFam" id="3.90.180.10:FF:000067">
    <property type="entry name" value="alcohol dehydrogenase 1-like isoform X1"/>
    <property type="match status" value="1"/>
</dbReference>
<evidence type="ECO:0000256" key="9">
    <source>
        <dbReference type="ARBA" id="ARBA00060764"/>
    </source>
</evidence>
<dbReference type="PANTHER" id="PTHR43880:SF10">
    <property type="entry name" value="ALCOHOL DEHYDROGENASE-LIKE 2"/>
    <property type="match status" value="1"/>
</dbReference>
<dbReference type="FunFam" id="3.40.50.720:FF:000003">
    <property type="entry name" value="S-(hydroxymethyl)glutathione dehydrogenase"/>
    <property type="match status" value="1"/>
</dbReference>
<comment type="catalytic activity">
    <reaction evidence="8">
        <text>a primary alcohol + NAD(+) = an aldehyde + NADH + H(+)</text>
        <dbReference type="Rhea" id="RHEA:10736"/>
        <dbReference type="ChEBI" id="CHEBI:15378"/>
        <dbReference type="ChEBI" id="CHEBI:15734"/>
        <dbReference type="ChEBI" id="CHEBI:17478"/>
        <dbReference type="ChEBI" id="CHEBI:57540"/>
        <dbReference type="ChEBI" id="CHEBI:57945"/>
        <dbReference type="EC" id="1.1.1.1"/>
    </reaction>
</comment>
<accession>A0A7I8KX41</accession>
<evidence type="ECO:0000256" key="10">
    <source>
        <dbReference type="RuleBase" id="RU361277"/>
    </source>
</evidence>
<dbReference type="GO" id="GO:0005829">
    <property type="term" value="C:cytosol"/>
    <property type="evidence" value="ECO:0007669"/>
    <property type="project" value="TreeGrafter"/>
</dbReference>
<feature type="domain" description="Alcohol dehydrogenase-like C-terminal" evidence="11">
    <location>
        <begin position="211"/>
        <end position="337"/>
    </location>
</feature>
<evidence type="ECO:0000313" key="14">
    <source>
        <dbReference type="Proteomes" id="UP000663760"/>
    </source>
</evidence>
<evidence type="ECO:0000256" key="4">
    <source>
        <dbReference type="ARBA" id="ARBA00022833"/>
    </source>
</evidence>
<dbReference type="GO" id="GO:0046294">
    <property type="term" value="P:formaldehyde catabolic process"/>
    <property type="evidence" value="ECO:0007669"/>
    <property type="project" value="TreeGrafter"/>
</dbReference>
<evidence type="ECO:0000256" key="7">
    <source>
        <dbReference type="ARBA" id="ARBA00049164"/>
    </source>
</evidence>
<keyword evidence="6" id="KW-0520">NAD</keyword>
<dbReference type="InterPro" id="IPR013154">
    <property type="entry name" value="ADH-like_N"/>
</dbReference>
<keyword evidence="14" id="KW-1185">Reference proteome</keyword>
<feature type="domain" description="Alcohol dehydrogenase-like N-terminal" evidence="12">
    <location>
        <begin position="42"/>
        <end position="168"/>
    </location>
</feature>
<gene>
    <name evidence="13" type="ORF">SI8410_09012316</name>
</gene>
<protein>
    <submittedName>
        <fullName evidence="13">Uncharacterized protein</fullName>
    </submittedName>
</protein>
<comment type="catalytic activity">
    <reaction evidence="7">
        <text>a secondary alcohol + NAD(+) = a ketone + NADH + H(+)</text>
        <dbReference type="Rhea" id="RHEA:10740"/>
        <dbReference type="ChEBI" id="CHEBI:15378"/>
        <dbReference type="ChEBI" id="CHEBI:17087"/>
        <dbReference type="ChEBI" id="CHEBI:35681"/>
        <dbReference type="ChEBI" id="CHEBI:57540"/>
        <dbReference type="ChEBI" id="CHEBI:57945"/>
        <dbReference type="EC" id="1.1.1.1"/>
    </reaction>
</comment>
<evidence type="ECO:0000259" key="11">
    <source>
        <dbReference type="Pfam" id="PF00107"/>
    </source>
</evidence>
<dbReference type="Pfam" id="PF08240">
    <property type="entry name" value="ADH_N"/>
    <property type="match status" value="1"/>
</dbReference>
<comment type="similarity">
    <text evidence="9">Belongs to the zinc-containing alcohol dehydrogenase family. Class-IV subfamily.</text>
</comment>
<evidence type="ECO:0000313" key="13">
    <source>
        <dbReference type="EMBL" id="CAA7401638.1"/>
    </source>
</evidence>
<dbReference type="GO" id="GO:0051903">
    <property type="term" value="F:S-(hydroxymethyl)glutathione dehydrogenase [NAD(P)+] activity"/>
    <property type="evidence" value="ECO:0007669"/>
    <property type="project" value="TreeGrafter"/>
</dbReference>
<dbReference type="InterPro" id="IPR013149">
    <property type="entry name" value="ADH-like_C"/>
</dbReference>
<comment type="subunit">
    <text evidence="2">Homodimer.</text>
</comment>
<dbReference type="SUPFAM" id="SSF51735">
    <property type="entry name" value="NAD(P)-binding Rossmann-fold domains"/>
    <property type="match status" value="1"/>
</dbReference>
<proteinExistence type="inferred from homology"/>
<sequence>MEESTTTMTTGKPIKCRGAVCRGPGQRLRMEEVMVASPGAFQVRLKIVCSSLCHSDVTFWRMETFPALFPMIFGHEAFGVVESVGEGVEEVSPGDLVVPSFLGNCGDCTECRSERTNLCAIGFNPMGGLPRSAPTPFATAEDGAAIHNFLGVSSFAEYTVVDVSQVTLVDPAIPPEKACLLSCGVSTGVGAAWKVAAVEQGSSVAVFGLGAVGLGVVEGARLRGASTIIGIDLNPEKLDIGKKLGLTDFINPKDIGDRPLSEVIVEMTDGGVDYCFECIGLASLVSEAFASSRKGWGKTIILGVEMRGEPFSISSAEIMQGKTVTGSVFGGIKAKRDIPILVKQYLDKELRLDEFITHELGFQDINKAFDLLVQGKSIRCIVWMDR</sequence>
<comment type="cofactor">
    <cofactor evidence="1 10">
        <name>Zn(2+)</name>
        <dbReference type="ChEBI" id="CHEBI:29105"/>
    </cofactor>
</comment>
<dbReference type="InterPro" id="IPR036291">
    <property type="entry name" value="NAD(P)-bd_dom_sf"/>
</dbReference>
<dbReference type="PROSITE" id="PS00059">
    <property type="entry name" value="ADH_ZINC"/>
    <property type="match status" value="1"/>
</dbReference>
<keyword evidence="3 10" id="KW-0479">Metal-binding</keyword>
<dbReference type="InterPro" id="IPR002328">
    <property type="entry name" value="ADH_Zn_CS"/>
</dbReference>
<dbReference type="PANTHER" id="PTHR43880">
    <property type="entry name" value="ALCOHOL DEHYDROGENASE"/>
    <property type="match status" value="1"/>
</dbReference>
<dbReference type="Pfam" id="PF00107">
    <property type="entry name" value="ADH_zinc_N"/>
    <property type="match status" value="1"/>
</dbReference>
<evidence type="ECO:0000256" key="8">
    <source>
        <dbReference type="ARBA" id="ARBA00049243"/>
    </source>
</evidence>
<evidence type="ECO:0000256" key="3">
    <source>
        <dbReference type="ARBA" id="ARBA00022723"/>
    </source>
</evidence>
<dbReference type="GO" id="GO:0004022">
    <property type="term" value="F:alcohol dehydrogenase (NAD+) activity"/>
    <property type="evidence" value="ECO:0007669"/>
    <property type="project" value="UniProtKB-EC"/>
</dbReference>
<organism evidence="13 14">
    <name type="scientific">Spirodela intermedia</name>
    <name type="common">Intermediate duckweed</name>
    <dbReference type="NCBI Taxonomy" id="51605"/>
    <lineage>
        <taxon>Eukaryota</taxon>
        <taxon>Viridiplantae</taxon>
        <taxon>Streptophyta</taxon>
        <taxon>Embryophyta</taxon>
        <taxon>Tracheophyta</taxon>
        <taxon>Spermatophyta</taxon>
        <taxon>Magnoliopsida</taxon>
        <taxon>Liliopsida</taxon>
        <taxon>Araceae</taxon>
        <taxon>Lemnoideae</taxon>
        <taxon>Spirodela</taxon>
    </lineage>
</organism>